<keyword evidence="1" id="KW-0732">Signal</keyword>
<feature type="chain" id="PRO_5004241785" evidence="1">
    <location>
        <begin position="20"/>
        <end position="78"/>
    </location>
</feature>
<dbReference type="SMART" id="SM00131">
    <property type="entry name" value="KU"/>
    <property type="match status" value="1"/>
</dbReference>
<name>Q4PMJ8_IXOSC</name>
<reference evidence="3" key="2">
    <citation type="journal article" date="2006" name="Insect Biochem. Mol. Biol.">
        <title>An annotated catalog of salivary gland transcripts from Ixodes scapularis ticks.</title>
        <authorList>
            <person name="Ribeiro J.M."/>
            <person name="Alarcon-Chaidez F."/>
            <person name="Francischetti I.M."/>
            <person name="Mans B.J."/>
            <person name="Mather T.N."/>
            <person name="Valenzuela J.G."/>
            <person name="Wikel S.K."/>
        </authorList>
    </citation>
    <scope>NUCLEOTIDE SEQUENCE</scope>
    <source>
        <strain evidence="3">ISNU-cluster-414</strain>
        <tissue evidence="3">Salivary glands</tissue>
    </source>
</reference>
<reference evidence="3" key="1">
    <citation type="submission" date="2005-05" db="EMBL/GenBank/DDBJ databases">
        <authorList>
            <person name="Tseng H.-P."/>
            <person name="Hseu T.-H."/>
            <person name="Buhler D.R."/>
            <person name="Wang W.-D."/>
            <person name="Tsai H.-L."/>
            <person name="Hu C.-H."/>
        </authorList>
    </citation>
    <scope>NUCLEOTIDE SEQUENCE</scope>
    <source>
        <strain evidence="3">ISNU-cluster-414</strain>
        <tissue evidence="3">Salivary glands</tissue>
    </source>
</reference>
<protein>
    <submittedName>
        <fullName evidence="3">Putative secreted salivary protein</fullName>
    </submittedName>
</protein>
<dbReference type="EMBL" id="DQ066127">
    <property type="protein sequence ID" value="AAY66764.1"/>
    <property type="molecule type" value="mRNA"/>
</dbReference>
<dbReference type="InterPro" id="IPR036880">
    <property type="entry name" value="Kunitz_BPTI_sf"/>
</dbReference>
<feature type="domain" description="BPTI/Kunitz inhibitor" evidence="2">
    <location>
        <begin position="25"/>
        <end position="76"/>
    </location>
</feature>
<organism evidence="3">
    <name type="scientific">Ixodes scapularis</name>
    <name type="common">Black-legged tick</name>
    <name type="synonym">Deer tick</name>
    <dbReference type="NCBI Taxonomy" id="6945"/>
    <lineage>
        <taxon>Eukaryota</taxon>
        <taxon>Metazoa</taxon>
        <taxon>Ecdysozoa</taxon>
        <taxon>Arthropoda</taxon>
        <taxon>Chelicerata</taxon>
        <taxon>Arachnida</taxon>
        <taxon>Acari</taxon>
        <taxon>Parasitiformes</taxon>
        <taxon>Ixodida</taxon>
        <taxon>Ixodoidea</taxon>
        <taxon>Ixodidae</taxon>
        <taxon>Ixodinae</taxon>
        <taxon>Ixodes</taxon>
    </lineage>
</organism>
<dbReference type="SUPFAM" id="SSF57362">
    <property type="entry name" value="BPTI-like"/>
    <property type="match status" value="1"/>
</dbReference>
<dbReference type="PROSITE" id="PS50279">
    <property type="entry name" value="BPTI_KUNITZ_2"/>
    <property type="match status" value="1"/>
</dbReference>
<evidence type="ECO:0000313" key="3">
    <source>
        <dbReference type="EMBL" id="AAY66764.1"/>
    </source>
</evidence>
<accession>Q4PMJ8</accession>
<dbReference type="VEuPathDB" id="VectorBase:ISCP_013851"/>
<sequence>MKATIAVICVFSAVVLISGISEDDCRAPRPQSICGNDVNVTLQHYFSNNTGKCEKETGCNKGPNNFPTKEKCQEECPY</sequence>
<feature type="signal peptide" evidence="1">
    <location>
        <begin position="1"/>
        <end position="19"/>
    </location>
</feature>
<proteinExistence type="evidence at transcript level"/>
<dbReference type="CDD" id="cd00109">
    <property type="entry name" value="Kunitz-type"/>
    <property type="match status" value="1"/>
</dbReference>
<evidence type="ECO:0000256" key="1">
    <source>
        <dbReference type="SAM" id="SignalP"/>
    </source>
</evidence>
<dbReference type="AlphaFoldDB" id="Q4PMJ8"/>
<dbReference type="Gene3D" id="4.10.410.10">
    <property type="entry name" value="Pancreatic trypsin inhibitor Kunitz domain"/>
    <property type="match status" value="1"/>
</dbReference>
<dbReference type="InterPro" id="IPR002223">
    <property type="entry name" value="Kunitz_BPTI"/>
</dbReference>
<dbReference type="Pfam" id="PF00014">
    <property type="entry name" value="Kunitz_BPTI"/>
    <property type="match status" value="1"/>
</dbReference>
<evidence type="ECO:0000259" key="2">
    <source>
        <dbReference type="PROSITE" id="PS50279"/>
    </source>
</evidence>
<dbReference type="GO" id="GO:0004867">
    <property type="term" value="F:serine-type endopeptidase inhibitor activity"/>
    <property type="evidence" value="ECO:0007669"/>
    <property type="project" value="InterPro"/>
</dbReference>